<keyword evidence="3" id="KW-0614">Plasmid</keyword>
<evidence type="ECO:0000313" key="4">
    <source>
        <dbReference type="Proteomes" id="UP000019146"/>
    </source>
</evidence>
<dbReference type="GeneID" id="69974075"/>
<dbReference type="EMBL" id="CP012748">
    <property type="protein sequence ID" value="ALL70624.1"/>
    <property type="molecule type" value="Genomic_DNA"/>
</dbReference>
<evidence type="ECO:0000256" key="2">
    <source>
        <dbReference type="SAM" id="SignalP"/>
    </source>
</evidence>
<gene>
    <name evidence="3" type="ORF">K788_0008269</name>
</gene>
<organism evidence="3 4">
    <name type="scientific">Paraburkholderia caribensis MBA4</name>
    <dbReference type="NCBI Taxonomy" id="1323664"/>
    <lineage>
        <taxon>Bacteria</taxon>
        <taxon>Pseudomonadati</taxon>
        <taxon>Pseudomonadota</taxon>
        <taxon>Betaproteobacteria</taxon>
        <taxon>Burkholderiales</taxon>
        <taxon>Burkholderiaceae</taxon>
        <taxon>Paraburkholderia</taxon>
    </lineage>
</organism>
<evidence type="ECO:0000313" key="3">
    <source>
        <dbReference type="EMBL" id="ALL70624.1"/>
    </source>
</evidence>
<keyword evidence="2" id="KW-0732">Signal</keyword>
<geneLocation type="plasmid" evidence="4"/>
<dbReference type="KEGG" id="bcai:K788_0008269"/>
<accession>A0A0P0RNN3</accession>
<evidence type="ECO:0000256" key="1">
    <source>
        <dbReference type="SAM" id="MobiDB-lite"/>
    </source>
</evidence>
<dbReference type="RefSeq" id="WP_233451571.1">
    <property type="nucleotide sequence ID" value="NZ_CP012748.1"/>
</dbReference>
<name>A0A0P0RNN3_9BURK</name>
<sequence>MMRTIAFPFFRPSYAIAACSVALAATCAYQAPGVMQAILVVGANAQLPLERLAAEAGKPTPVSATDVSSPWKEHVPARARPAMQKLGSFGEPARDRHARRGMGGYQRSVTDYKYWT</sequence>
<reference evidence="3 4" key="1">
    <citation type="journal article" date="2014" name="Genome Announc.">
        <title>Draft Genome Sequence of the Haloacid-Degrading Burkholderia caribensis Strain MBA4.</title>
        <authorList>
            <person name="Pan Y."/>
            <person name="Kong K.F."/>
            <person name="Tsang J.S."/>
        </authorList>
    </citation>
    <scope>NUCLEOTIDE SEQUENCE [LARGE SCALE GENOMIC DNA]</scope>
    <source>
        <strain evidence="3 4">MBA4</strain>
        <plasmid evidence="4">Plasmid</plasmid>
    </source>
</reference>
<feature type="chain" id="PRO_5006054525" evidence="2">
    <location>
        <begin position="18"/>
        <end position="116"/>
    </location>
</feature>
<dbReference type="AlphaFoldDB" id="A0A0P0RNN3"/>
<dbReference type="Proteomes" id="UP000019146">
    <property type="component" value="Plasmid unnamed"/>
</dbReference>
<protein>
    <submittedName>
        <fullName evidence="3">Uncharacterized protein</fullName>
    </submittedName>
</protein>
<proteinExistence type="predicted"/>
<feature type="region of interest" description="Disordered" evidence="1">
    <location>
        <begin position="82"/>
        <end position="104"/>
    </location>
</feature>
<feature type="signal peptide" evidence="2">
    <location>
        <begin position="1"/>
        <end position="17"/>
    </location>
</feature>